<accession>A0A7G3GBM2</accession>
<dbReference type="EMBL" id="CP025781">
    <property type="protein sequence ID" value="QBC44442.1"/>
    <property type="molecule type" value="Genomic_DNA"/>
</dbReference>
<gene>
    <name evidence="1" type="ORF">C1H71_13485</name>
</gene>
<dbReference type="AlphaFoldDB" id="A0A7G3GBM2"/>
<proteinExistence type="predicted"/>
<dbReference type="Proteomes" id="UP000515917">
    <property type="component" value="Chromosome"/>
</dbReference>
<evidence type="ECO:0000313" key="2">
    <source>
        <dbReference type="Proteomes" id="UP000515917"/>
    </source>
</evidence>
<sequence length="123" mass="13519">MQINELRAHLIKRLIAGYPTQEAFAIAVGVESSTLTRCLGPRPSRSIGPKLCEKIELSLGLNSGHLSDFGALIDLAGILRSTHFEQHHPNQLQLIANLVVHPLTPEQALLINQLVSQLNKYPI</sequence>
<dbReference type="RefSeq" id="WP_130106981.1">
    <property type="nucleotide sequence ID" value="NZ_CP025781.1"/>
</dbReference>
<reference evidence="1 2" key="1">
    <citation type="submission" date="2018-01" db="EMBL/GenBank/DDBJ databases">
        <title>Genome sequence of Iodobacter sp. strain PCH194 isolated from Indian Trans-Himalaya.</title>
        <authorList>
            <person name="Kumar V."/>
            <person name="Thakur V."/>
            <person name="Kumar S."/>
            <person name="Singh D."/>
        </authorList>
    </citation>
    <scope>NUCLEOTIDE SEQUENCE [LARGE SCALE GENOMIC DNA]</scope>
    <source>
        <strain evidence="1 2">PCH194</strain>
    </source>
</reference>
<dbReference type="KEGG" id="ifl:C1H71_13485"/>
<evidence type="ECO:0000313" key="1">
    <source>
        <dbReference type="EMBL" id="QBC44442.1"/>
    </source>
</evidence>
<name>A0A7G3GBM2_9NEIS</name>
<protein>
    <submittedName>
        <fullName evidence="1">Uncharacterized protein</fullName>
    </submittedName>
</protein>
<organism evidence="1 2">
    <name type="scientific">Iodobacter fluviatilis</name>
    <dbReference type="NCBI Taxonomy" id="537"/>
    <lineage>
        <taxon>Bacteria</taxon>
        <taxon>Pseudomonadati</taxon>
        <taxon>Pseudomonadota</taxon>
        <taxon>Betaproteobacteria</taxon>
        <taxon>Neisseriales</taxon>
        <taxon>Chitinibacteraceae</taxon>
        <taxon>Iodobacter</taxon>
    </lineage>
</organism>
<keyword evidence="2" id="KW-1185">Reference proteome</keyword>